<keyword evidence="1" id="KW-0812">Transmembrane</keyword>
<evidence type="ECO:0000259" key="2">
    <source>
        <dbReference type="Pfam" id="PF14317"/>
    </source>
</evidence>
<protein>
    <submittedName>
        <fullName evidence="3">YcxB family protein</fullName>
    </submittedName>
</protein>
<dbReference type="EMBL" id="JAFIWB010000005">
    <property type="protein sequence ID" value="MBN6102083.1"/>
    <property type="molecule type" value="Genomic_DNA"/>
</dbReference>
<name>A0ABS3B0I7_9XANT</name>
<organism evidence="3 4">
    <name type="scientific">Xanthomonas bonasiae</name>
    <dbReference type="NCBI Taxonomy" id="2810351"/>
    <lineage>
        <taxon>Bacteria</taxon>
        <taxon>Pseudomonadati</taxon>
        <taxon>Pseudomonadota</taxon>
        <taxon>Gammaproteobacteria</taxon>
        <taxon>Lysobacterales</taxon>
        <taxon>Lysobacteraceae</taxon>
        <taxon>Xanthomonas</taxon>
    </lineage>
</organism>
<reference evidence="3 4" key="1">
    <citation type="submission" date="2021-02" db="EMBL/GenBank/DDBJ databases">
        <title>Taxonomically Unique Crown Gall-Associated Xanthomonas Stains Have Deficiency in Virulence Repertories.</title>
        <authorList>
            <person name="Mafakheri H."/>
            <person name="Taghavi S.M."/>
            <person name="Dimkic I."/>
            <person name="Nemanja K."/>
            <person name="Osdaghi E."/>
        </authorList>
    </citation>
    <scope>NUCLEOTIDE SEQUENCE [LARGE SCALE GENOMIC DNA]</scope>
    <source>
        <strain evidence="3 4">FX4</strain>
    </source>
</reference>
<feature type="domain" description="YcxB-like C-terminal" evidence="2">
    <location>
        <begin position="113"/>
        <end position="165"/>
    </location>
</feature>
<accession>A0ABS3B0I7</accession>
<dbReference type="InterPro" id="IPR025588">
    <property type="entry name" value="YcxB-like_C"/>
</dbReference>
<keyword evidence="4" id="KW-1185">Reference proteome</keyword>
<keyword evidence="1" id="KW-1133">Transmembrane helix</keyword>
<evidence type="ECO:0000313" key="3">
    <source>
        <dbReference type="EMBL" id="MBN6102083.1"/>
    </source>
</evidence>
<proteinExistence type="predicted"/>
<dbReference type="Proteomes" id="UP000695802">
    <property type="component" value="Unassembled WGS sequence"/>
</dbReference>
<keyword evidence="1" id="KW-0472">Membrane</keyword>
<evidence type="ECO:0000256" key="1">
    <source>
        <dbReference type="SAM" id="Phobius"/>
    </source>
</evidence>
<comment type="caution">
    <text evidence="3">The sequence shown here is derived from an EMBL/GenBank/DDBJ whole genome shotgun (WGS) entry which is preliminary data.</text>
</comment>
<dbReference type="Pfam" id="PF14317">
    <property type="entry name" value="YcxB"/>
    <property type="match status" value="1"/>
</dbReference>
<gene>
    <name evidence="3" type="ORF">JR064_07880</name>
</gene>
<evidence type="ECO:0000313" key="4">
    <source>
        <dbReference type="Proteomes" id="UP000695802"/>
    </source>
</evidence>
<feature type="transmembrane region" description="Helical" evidence="1">
    <location>
        <begin position="33"/>
        <end position="56"/>
    </location>
</feature>
<sequence length="175" mass="18954">MPPHSGAQCGRYPMHRATLSYDKKLIRQAVASYWWRVVGLRYVVALALVAGPLVFLVRGGNASWLVGVLASVLALGIALPVALYAIHYRNSLLKLDAMGTPHGTLEASETSLSLSSGAGTTTMPWSAVREVWRFDSYWLLLLSKSQFVTLPLADLSPEAAEFIRTRILAAGGKVS</sequence>
<feature type="transmembrane region" description="Helical" evidence="1">
    <location>
        <begin position="62"/>
        <end position="86"/>
    </location>
</feature>